<dbReference type="Pfam" id="PF00472">
    <property type="entry name" value="RF-1"/>
    <property type="match status" value="1"/>
</dbReference>
<reference evidence="7 8" key="1">
    <citation type="journal article" date="2019" name="Nat. Ecol. Evol.">
        <title>Megaphylogeny resolves global patterns of mushroom evolution.</title>
        <authorList>
            <person name="Varga T."/>
            <person name="Krizsan K."/>
            <person name="Foldi C."/>
            <person name="Dima B."/>
            <person name="Sanchez-Garcia M."/>
            <person name="Sanchez-Ramirez S."/>
            <person name="Szollosi G.J."/>
            <person name="Szarkandi J.G."/>
            <person name="Papp V."/>
            <person name="Albert L."/>
            <person name="Andreopoulos W."/>
            <person name="Angelini C."/>
            <person name="Antonin V."/>
            <person name="Barry K.W."/>
            <person name="Bougher N.L."/>
            <person name="Buchanan P."/>
            <person name="Buyck B."/>
            <person name="Bense V."/>
            <person name="Catcheside P."/>
            <person name="Chovatia M."/>
            <person name="Cooper J."/>
            <person name="Damon W."/>
            <person name="Desjardin D."/>
            <person name="Finy P."/>
            <person name="Geml J."/>
            <person name="Haridas S."/>
            <person name="Hughes K."/>
            <person name="Justo A."/>
            <person name="Karasinski D."/>
            <person name="Kautmanova I."/>
            <person name="Kiss B."/>
            <person name="Kocsube S."/>
            <person name="Kotiranta H."/>
            <person name="LaButti K.M."/>
            <person name="Lechner B.E."/>
            <person name="Liimatainen K."/>
            <person name="Lipzen A."/>
            <person name="Lukacs Z."/>
            <person name="Mihaltcheva S."/>
            <person name="Morgado L.N."/>
            <person name="Niskanen T."/>
            <person name="Noordeloos M.E."/>
            <person name="Ohm R.A."/>
            <person name="Ortiz-Santana B."/>
            <person name="Ovrebo C."/>
            <person name="Racz N."/>
            <person name="Riley R."/>
            <person name="Savchenko A."/>
            <person name="Shiryaev A."/>
            <person name="Soop K."/>
            <person name="Spirin V."/>
            <person name="Szebenyi C."/>
            <person name="Tomsovsky M."/>
            <person name="Tulloss R.E."/>
            <person name="Uehling J."/>
            <person name="Grigoriev I.V."/>
            <person name="Vagvolgyi C."/>
            <person name="Papp T."/>
            <person name="Martin F.M."/>
            <person name="Miettinen O."/>
            <person name="Hibbett D.S."/>
            <person name="Nagy L.G."/>
        </authorList>
    </citation>
    <scope>NUCLEOTIDE SEQUENCE [LARGE SCALE GENOMIC DNA]</scope>
    <source>
        <strain evidence="7 8">OMC1185</strain>
    </source>
</reference>
<dbReference type="GO" id="GO:0032543">
    <property type="term" value="P:mitochondrial translation"/>
    <property type="evidence" value="ECO:0007669"/>
    <property type="project" value="UniProtKB-ARBA"/>
</dbReference>
<feature type="domain" description="Prokaryotic-type class I peptide chain release factors" evidence="6">
    <location>
        <begin position="168"/>
        <end position="264"/>
    </location>
</feature>
<gene>
    <name evidence="7" type="ORF">OE88DRAFT_1732462</name>
</gene>
<keyword evidence="4" id="KW-0496">Mitochondrion</keyword>
<dbReference type="PANTHER" id="PTHR46203:SF1">
    <property type="entry name" value="MITOCHONDRIAL TRANSLATION RELEASE FACTOR IN RESCUE"/>
    <property type="match status" value="1"/>
</dbReference>
<dbReference type="InterPro" id="IPR000352">
    <property type="entry name" value="Pep_chain_release_fac_I"/>
</dbReference>
<dbReference type="InterPro" id="IPR045853">
    <property type="entry name" value="Pep_chain_release_fac_I_sf"/>
</dbReference>
<evidence type="ECO:0000256" key="2">
    <source>
        <dbReference type="ARBA" id="ARBA00010835"/>
    </source>
</evidence>
<evidence type="ECO:0000256" key="4">
    <source>
        <dbReference type="ARBA" id="ARBA00023128"/>
    </source>
</evidence>
<dbReference type="GO" id="GO:0003747">
    <property type="term" value="F:translation release factor activity"/>
    <property type="evidence" value="ECO:0007669"/>
    <property type="project" value="InterPro"/>
</dbReference>
<feature type="region of interest" description="Disordered" evidence="5">
    <location>
        <begin position="242"/>
        <end position="276"/>
    </location>
</feature>
<dbReference type="OrthoDB" id="277888at2759"/>
<feature type="compositionally biased region" description="Basic residues" evidence="5">
    <location>
        <begin position="253"/>
        <end position="265"/>
    </location>
</feature>
<name>A0A5C3ND00_9AGAM</name>
<dbReference type="GO" id="GO:0005739">
    <property type="term" value="C:mitochondrion"/>
    <property type="evidence" value="ECO:0007669"/>
    <property type="project" value="UniProtKB-SubCell"/>
</dbReference>
<evidence type="ECO:0000259" key="6">
    <source>
        <dbReference type="Pfam" id="PF00472"/>
    </source>
</evidence>
<evidence type="ECO:0000313" key="8">
    <source>
        <dbReference type="Proteomes" id="UP000305948"/>
    </source>
</evidence>
<accession>A0A5C3ND00</accession>
<dbReference type="FunFam" id="3.30.160.20:FF:000065">
    <property type="entry name" value="Peptidyl-tRNA hydrolase domain protein"/>
    <property type="match status" value="1"/>
</dbReference>
<sequence length="276" mass="31154">MSVPPPLQAAARSAYRSLWRASAVTFSGDAPVLQAFRVKMKTEYVQGRSQTDSKLYEEKVQLAKEVADMLRRNLVQARKVGHTEESDKEVWRVRLTEHSELGDNETMLGKPEPPDHVPSDRPSRKCCSETPSSPPPPPLSPSSSNGSIPPRLNYSQLKKAYKDRIIPELKESDLEESFVKGSGPGGQSINKTNNNVQLLHKPTGFRISCQETRSLEQNRKIARKRLLNKLDELYNPGLARIDLGKAKQNERDRRRRKKAKKKAGKHAAEHEEDDQT</sequence>
<dbReference type="SUPFAM" id="SSF75620">
    <property type="entry name" value="Release factor"/>
    <property type="match status" value="1"/>
</dbReference>
<feature type="compositionally biased region" description="Low complexity" evidence="5">
    <location>
        <begin position="141"/>
        <end position="150"/>
    </location>
</feature>
<dbReference type="Proteomes" id="UP000305948">
    <property type="component" value="Unassembled WGS sequence"/>
</dbReference>
<comment type="subcellular location">
    <subcellularLocation>
        <location evidence="1">Mitochondrion</location>
    </subcellularLocation>
</comment>
<proteinExistence type="inferred from homology"/>
<evidence type="ECO:0000256" key="5">
    <source>
        <dbReference type="SAM" id="MobiDB-lite"/>
    </source>
</evidence>
<dbReference type="InterPro" id="IPR052405">
    <property type="entry name" value="Mito_Transl_Release_Factor"/>
</dbReference>
<organism evidence="7 8">
    <name type="scientific">Heliocybe sulcata</name>
    <dbReference type="NCBI Taxonomy" id="5364"/>
    <lineage>
        <taxon>Eukaryota</taxon>
        <taxon>Fungi</taxon>
        <taxon>Dikarya</taxon>
        <taxon>Basidiomycota</taxon>
        <taxon>Agaricomycotina</taxon>
        <taxon>Agaricomycetes</taxon>
        <taxon>Gloeophyllales</taxon>
        <taxon>Gloeophyllaceae</taxon>
        <taxon>Heliocybe</taxon>
    </lineage>
</organism>
<protein>
    <recommendedName>
        <fullName evidence="6">Prokaryotic-type class I peptide chain release factors domain-containing protein</fullName>
    </recommendedName>
</protein>
<keyword evidence="3" id="KW-0809">Transit peptide</keyword>
<dbReference type="Gene3D" id="3.30.160.20">
    <property type="match status" value="1"/>
</dbReference>
<dbReference type="GO" id="GO:0034551">
    <property type="term" value="P:mitochondrial respiratory chain complex III assembly"/>
    <property type="evidence" value="ECO:0007669"/>
    <property type="project" value="InterPro"/>
</dbReference>
<evidence type="ECO:0000256" key="1">
    <source>
        <dbReference type="ARBA" id="ARBA00004173"/>
    </source>
</evidence>
<dbReference type="AlphaFoldDB" id="A0A5C3ND00"/>
<dbReference type="PANTHER" id="PTHR46203">
    <property type="entry name" value="PROBABLE PEPTIDE CHAIN RELEASE FACTOR C12ORF65"/>
    <property type="match status" value="1"/>
</dbReference>
<evidence type="ECO:0000256" key="3">
    <source>
        <dbReference type="ARBA" id="ARBA00022946"/>
    </source>
</evidence>
<keyword evidence="8" id="KW-1185">Reference proteome</keyword>
<comment type="similarity">
    <text evidence="2">Belongs to the prokaryotic/mitochondrial release factor family.</text>
</comment>
<evidence type="ECO:0000313" key="7">
    <source>
        <dbReference type="EMBL" id="TFK55200.1"/>
    </source>
</evidence>
<feature type="compositionally biased region" description="Basic and acidic residues" evidence="5">
    <location>
        <begin position="112"/>
        <end position="127"/>
    </location>
</feature>
<feature type="region of interest" description="Disordered" evidence="5">
    <location>
        <begin position="101"/>
        <end position="152"/>
    </location>
</feature>
<dbReference type="CDD" id="cd20267">
    <property type="entry name" value="Complex1_LYR_LYRM7"/>
    <property type="match status" value="1"/>
</dbReference>
<dbReference type="EMBL" id="ML213505">
    <property type="protein sequence ID" value="TFK55200.1"/>
    <property type="molecule type" value="Genomic_DNA"/>
</dbReference>
<dbReference type="InterPro" id="IPR045298">
    <property type="entry name" value="Complex1_LYR_LYRM7"/>
</dbReference>
<dbReference type="STRING" id="5364.A0A5C3ND00"/>
<feature type="compositionally biased region" description="Basic and acidic residues" evidence="5">
    <location>
        <begin position="242"/>
        <end position="252"/>
    </location>
</feature>